<evidence type="ECO:0000313" key="4">
    <source>
        <dbReference type="Proteomes" id="UP000184471"/>
    </source>
</evidence>
<dbReference type="EMBL" id="FQVX01000003">
    <property type="protein sequence ID" value="SHG86796.1"/>
    <property type="molecule type" value="Genomic_DNA"/>
</dbReference>
<protein>
    <submittedName>
        <fullName evidence="3">Uncharacterized protein</fullName>
    </submittedName>
</protein>
<keyword evidence="2" id="KW-0732">Signal</keyword>
<feature type="chain" id="PRO_5012025166" evidence="2">
    <location>
        <begin position="27"/>
        <end position="177"/>
    </location>
</feature>
<keyword evidence="4" id="KW-1185">Reference proteome</keyword>
<feature type="region of interest" description="Disordered" evidence="1">
    <location>
        <begin position="28"/>
        <end position="78"/>
    </location>
</feature>
<dbReference type="OrthoDB" id="4981587at2"/>
<dbReference type="RefSeq" id="WP_073421539.1">
    <property type="nucleotide sequence ID" value="NZ_FQVX01000003.1"/>
</dbReference>
<evidence type="ECO:0000256" key="1">
    <source>
        <dbReference type="SAM" id="MobiDB-lite"/>
    </source>
</evidence>
<reference evidence="3 4" key="1">
    <citation type="submission" date="2016-11" db="EMBL/GenBank/DDBJ databases">
        <authorList>
            <person name="Jaros S."/>
            <person name="Januszkiewicz K."/>
            <person name="Wedrychowicz H."/>
        </authorList>
    </citation>
    <scope>NUCLEOTIDE SEQUENCE [LARGE SCALE GENOMIC DNA]</scope>
    <source>
        <strain evidence="3 4">DSM 45408</strain>
    </source>
</reference>
<evidence type="ECO:0000313" key="3">
    <source>
        <dbReference type="EMBL" id="SHG86796.1"/>
    </source>
</evidence>
<evidence type="ECO:0000256" key="2">
    <source>
        <dbReference type="SAM" id="SignalP"/>
    </source>
</evidence>
<organism evidence="3 4">
    <name type="scientific">Geodermatophilus nigrescens</name>
    <dbReference type="NCBI Taxonomy" id="1070870"/>
    <lineage>
        <taxon>Bacteria</taxon>
        <taxon>Bacillati</taxon>
        <taxon>Actinomycetota</taxon>
        <taxon>Actinomycetes</taxon>
        <taxon>Geodermatophilales</taxon>
        <taxon>Geodermatophilaceae</taxon>
        <taxon>Geodermatophilus</taxon>
    </lineage>
</organism>
<gene>
    <name evidence="3" type="ORF">SAMN05444351_3485</name>
</gene>
<dbReference type="STRING" id="1070870.SAMN05444351_3485"/>
<dbReference type="Proteomes" id="UP000184471">
    <property type="component" value="Unassembled WGS sequence"/>
</dbReference>
<accession>A0A1M5NB07</accession>
<proteinExistence type="predicted"/>
<name>A0A1M5NB07_9ACTN</name>
<dbReference type="AlphaFoldDB" id="A0A1M5NB07"/>
<feature type="signal peptide" evidence="2">
    <location>
        <begin position="1"/>
        <end position="26"/>
    </location>
</feature>
<sequence length="177" mass="17897">MTRSTTARRSLAAVTLAAVCALPACSSQEGTDEAGASSSATSAAAESPSAPDEETAEVTDAPAEEEAGEPVVTDAPVEDTSVAISNAYWDPAEAALFAYGFVSPVVEDGGTCTLLVSRDGATVRATVDGMADATTTVCDRLVLPGEELSPGTWSVVLQYESGSASGESAPYDVEVPE</sequence>
<feature type="compositionally biased region" description="Low complexity" evidence="1">
    <location>
        <begin position="33"/>
        <end position="50"/>
    </location>
</feature>
<feature type="compositionally biased region" description="Acidic residues" evidence="1">
    <location>
        <begin position="51"/>
        <end position="68"/>
    </location>
</feature>